<dbReference type="Proteomes" id="UP001493487">
    <property type="component" value="Unassembled WGS sequence"/>
</dbReference>
<feature type="transmembrane region" description="Helical" evidence="1">
    <location>
        <begin position="34"/>
        <end position="53"/>
    </location>
</feature>
<gene>
    <name evidence="2" type="ORF">QJS35_10685</name>
</gene>
<sequence>MIPAIIIGCEIAFWVFVLAGLACRYILKLKKTGAFLLYCTPVVDLILLIVTVIDLKGGTEASFTHGLAAVYIGVSIVYGHSMIKWADVRFAHRFADGPPPQKKVKQGKEHARNERRGWFQHLLAWAIGCAILYGMIIMVNVDSRTEGLQQMIRSWSIVLTIDFLYSFSYTLWPRQQKDRA</sequence>
<dbReference type="RefSeq" id="WP_232185565.1">
    <property type="nucleotide sequence ID" value="NZ_JAIOAP010000005.1"/>
</dbReference>
<keyword evidence="1" id="KW-0472">Membrane</keyword>
<keyword evidence="1" id="KW-0812">Transmembrane</keyword>
<accession>A0ABV1KRZ2</accession>
<reference evidence="2 3" key="1">
    <citation type="journal article" date="2023" name="Genome Announc.">
        <title>Pan-Genome Analyses of the Genus Cohnella and Proposal of the Novel Species Cohnella silvisoli sp. nov., Isolated from Forest Soil.</title>
        <authorList>
            <person name="Wang C."/>
            <person name="Mao L."/>
            <person name="Bao G."/>
            <person name="Zhu H."/>
        </authorList>
    </citation>
    <scope>NUCLEOTIDE SEQUENCE [LARGE SCALE GENOMIC DNA]</scope>
    <source>
        <strain evidence="2 3">NL03-T5-1</strain>
    </source>
</reference>
<organism evidence="2 3">
    <name type="scientific">Cohnella silvisoli</name>
    <dbReference type="NCBI Taxonomy" id="2873699"/>
    <lineage>
        <taxon>Bacteria</taxon>
        <taxon>Bacillati</taxon>
        <taxon>Bacillota</taxon>
        <taxon>Bacilli</taxon>
        <taxon>Bacillales</taxon>
        <taxon>Paenibacillaceae</taxon>
        <taxon>Cohnella</taxon>
    </lineage>
</organism>
<feature type="transmembrane region" description="Helical" evidence="1">
    <location>
        <begin position="122"/>
        <end position="140"/>
    </location>
</feature>
<feature type="transmembrane region" description="Helical" evidence="1">
    <location>
        <begin position="6"/>
        <end position="27"/>
    </location>
</feature>
<evidence type="ECO:0008006" key="4">
    <source>
        <dbReference type="Google" id="ProtNLM"/>
    </source>
</evidence>
<keyword evidence="1" id="KW-1133">Transmembrane helix</keyword>
<name>A0ABV1KRZ2_9BACL</name>
<evidence type="ECO:0000256" key="1">
    <source>
        <dbReference type="SAM" id="Phobius"/>
    </source>
</evidence>
<dbReference type="EMBL" id="JASKHM010000005">
    <property type="protein sequence ID" value="MEQ4482863.1"/>
    <property type="molecule type" value="Genomic_DNA"/>
</dbReference>
<feature type="transmembrane region" description="Helical" evidence="1">
    <location>
        <begin position="152"/>
        <end position="172"/>
    </location>
</feature>
<comment type="caution">
    <text evidence="2">The sequence shown here is derived from an EMBL/GenBank/DDBJ whole genome shotgun (WGS) entry which is preliminary data.</text>
</comment>
<keyword evidence="3" id="KW-1185">Reference proteome</keyword>
<protein>
    <recommendedName>
        <fullName evidence="4">2TM domain-containing protein</fullName>
    </recommendedName>
</protein>
<evidence type="ECO:0000313" key="2">
    <source>
        <dbReference type="EMBL" id="MEQ4482863.1"/>
    </source>
</evidence>
<feature type="transmembrane region" description="Helical" evidence="1">
    <location>
        <begin position="65"/>
        <end position="83"/>
    </location>
</feature>
<evidence type="ECO:0000313" key="3">
    <source>
        <dbReference type="Proteomes" id="UP001493487"/>
    </source>
</evidence>
<proteinExistence type="predicted"/>